<organism evidence="1 2">
    <name type="scientific">Purpureocillium lavendulum</name>
    <dbReference type="NCBI Taxonomy" id="1247861"/>
    <lineage>
        <taxon>Eukaryota</taxon>
        <taxon>Fungi</taxon>
        <taxon>Dikarya</taxon>
        <taxon>Ascomycota</taxon>
        <taxon>Pezizomycotina</taxon>
        <taxon>Sordariomycetes</taxon>
        <taxon>Hypocreomycetidae</taxon>
        <taxon>Hypocreales</taxon>
        <taxon>Ophiocordycipitaceae</taxon>
        <taxon>Purpureocillium</taxon>
    </lineage>
</organism>
<proteinExistence type="predicted"/>
<name>A0AB34FS60_9HYPO</name>
<dbReference type="EMBL" id="JAQHRD010000005">
    <property type="protein sequence ID" value="KAJ6441176.1"/>
    <property type="molecule type" value="Genomic_DNA"/>
</dbReference>
<accession>A0AB34FS60</accession>
<evidence type="ECO:0000313" key="2">
    <source>
        <dbReference type="Proteomes" id="UP001163105"/>
    </source>
</evidence>
<evidence type="ECO:0000313" key="1">
    <source>
        <dbReference type="EMBL" id="KAJ6441176.1"/>
    </source>
</evidence>
<sequence length="109" mass="12313">MSNDTTTNNKTTTTPLLSTYSSHKTDYNVTYTSTFIHIMSPTTMSSNDTTTTNNAINDGNMPPLDSGEPWWKILYAYRREAGSAFRAPAAFPWTVEFCQAPRRVTCWED</sequence>
<protein>
    <submittedName>
        <fullName evidence="1">Uncharacterized protein</fullName>
    </submittedName>
</protein>
<dbReference type="AlphaFoldDB" id="A0AB34FS60"/>
<reference evidence="1" key="1">
    <citation type="submission" date="2023-01" db="EMBL/GenBank/DDBJ databases">
        <title>The growth and conidiation of Purpureocillium lavendulum are regulated by nitrogen source and histone H3K14 acetylation.</title>
        <authorList>
            <person name="Tang P."/>
            <person name="Han J."/>
            <person name="Zhang C."/>
            <person name="Tang P."/>
            <person name="Qi F."/>
            <person name="Zhang K."/>
            <person name="Liang L."/>
        </authorList>
    </citation>
    <scope>NUCLEOTIDE SEQUENCE</scope>
    <source>
        <strain evidence="1">YMF1.00683</strain>
    </source>
</reference>
<comment type="caution">
    <text evidence="1">The sequence shown here is derived from an EMBL/GenBank/DDBJ whole genome shotgun (WGS) entry which is preliminary data.</text>
</comment>
<keyword evidence="2" id="KW-1185">Reference proteome</keyword>
<gene>
    <name evidence="1" type="ORF">O9K51_06971</name>
</gene>
<dbReference type="Proteomes" id="UP001163105">
    <property type="component" value="Unassembled WGS sequence"/>
</dbReference>